<dbReference type="Gene3D" id="1.10.1220.10">
    <property type="entry name" value="Met repressor-like"/>
    <property type="match status" value="1"/>
</dbReference>
<dbReference type="EMBL" id="BMYV01000003">
    <property type="protein sequence ID" value="GGX74787.1"/>
    <property type="molecule type" value="Genomic_DNA"/>
</dbReference>
<dbReference type="RefSeq" id="WP_189586972.1">
    <property type="nucleotide sequence ID" value="NZ_BMYV01000003.1"/>
</dbReference>
<proteinExistence type="predicted"/>
<dbReference type="Proteomes" id="UP000600865">
    <property type="component" value="Unassembled WGS sequence"/>
</dbReference>
<comment type="caution">
    <text evidence="1">The sequence shown here is derived from an EMBL/GenBank/DDBJ whole genome shotgun (WGS) entry which is preliminary data.</text>
</comment>
<dbReference type="AlphaFoldDB" id="A0A918KUX6"/>
<evidence type="ECO:0000313" key="2">
    <source>
        <dbReference type="Proteomes" id="UP000600865"/>
    </source>
</evidence>
<accession>A0A918KUX6</accession>
<dbReference type="InterPro" id="IPR013321">
    <property type="entry name" value="Arc_rbn_hlx_hlx"/>
</dbReference>
<gene>
    <name evidence="1" type="ORF">GCM10011309_26200</name>
</gene>
<sequence>MAEKKSYPLRISAPVLAAMKAWAADDLRSLNGQIEWALREALRHQGRLKTETEDE</sequence>
<dbReference type="SUPFAM" id="SSF47598">
    <property type="entry name" value="Ribbon-helix-helix"/>
    <property type="match status" value="1"/>
</dbReference>
<dbReference type="InterPro" id="IPR010985">
    <property type="entry name" value="Ribbon_hlx_hlx"/>
</dbReference>
<name>A0A918KUX6_9PROT</name>
<organism evidence="1 2">
    <name type="scientific">Litorimonas cladophorae</name>
    <dbReference type="NCBI Taxonomy" id="1220491"/>
    <lineage>
        <taxon>Bacteria</taxon>
        <taxon>Pseudomonadati</taxon>
        <taxon>Pseudomonadota</taxon>
        <taxon>Alphaproteobacteria</taxon>
        <taxon>Maricaulales</taxon>
        <taxon>Robiginitomaculaceae</taxon>
    </lineage>
</organism>
<dbReference type="GO" id="GO:0006355">
    <property type="term" value="P:regulation of DNA-templated transcription"/>
    <property type="evidence" value="ECO:0007669"/>
    <property type="project" value="InterPro"/>
</dbReference>
<evidence type="ECO:0000313" key="1">
    <source>
        <dbReference type="EMBL" id="GGX74787.1"/>
    </source>
</evidence>
<evidence type="ECO:0008006" key="3">
    <source>
        <dbReference type="Google" id="ProtNLM"/>
    </source>
</evidence>
<keyword evidence="2" id="KW-1185">Reference proteome</keyword>
<protein>
    <recommendedName>
        <fullName evidence="3">Arc-like DNA binding domain-containing protein</fullName>
    </recommendedName>
</protein>
<reference evidence="1 2" key="1">
    <citation type="journal article" date="2014" name="Int. J. Syst. Evol. Microbiol.">
        <title>Complete genome sequence of Corynebacterium casei LMG S-19264T (=DSM 44701T), isolated from a smear-ripened cheese.</title>
        <authorList>
            <consortium name="US DOE Joint Genome Institute (JGI-PGF)"/>
            <person name="Walter F."/>
            <person name="Albersmeier A."/>
            <person name="Kalinowski J."/>
            <person name="Ruckert C."/>
        </authorList>
    </citation>
    <scope>NUCLEOTIDE SEQUENCE [LARGE SCALE GENOMIC DNA]</scope>
    <source>
        <strain evidence="1 2">KCTC 23968</strain>
    </source>
</reference>